<dbReference type="Proteomes" id="UP001500604">
    <property type="component" value="Unassembled WGS sequence"/>
</dbReference>
<name>A0ABP8UVP1_9GAMM</name>
<evidence type="ECO:0000313" key="1">
    <source>
        <dbReference type="EMBL" id="GAA4647895.1"/>
    </source>
</evidence>
<evidence type="ECO:0000313" key="2">
    <source>
        <dbReference type="Proteomes" id="UP001500604"/>
    </source>
</evidence>
<comment type="caution">
    <text evidence="1">The sequence shown here is derived from an EMBL/GenBank/DDBJ whole genome shotgun (WGS) entry which is preliminary data.</text>
</comment>
<accession>A0ABP8UVP1</accession>
<organism evidence="1 2">
    <name type="scientific">Kistimonas scapharcae</name>
    <dbReference type="NCBI Taxonomy" id="1036133"/>
    <lineage>
        <taxon>Bacteria</taxon>
        <taxon>Pseudomonadati</taxon>
        <taxon>Pseudomonadota</taxon>
        <taxon>Gammaproteobacteria</taxon>
        <taxon>Oceanospirillales</taxon>
        <taxon>Endozoicomonadaceae</taxon>
        <taxon>Kistimonas</taxon>
    </lineage>
</organism>
<gene>
    <name evidence="1" type="ORF">GCM10023116_01570</name>
</gene>
<dbReference type="EMBL" id="BAABFL010000011">
    <property type="protein sequence ID" value="GAA4647895.1"/>
    <property type="molecule type" value="Genomic_DNA"/>
</dbReference>
<reference evidence="2" key="1">
    <citation type="journal article" date="2019" name="Int. J. Syst. Evol. Microbiol.">
        <title>The Global Catalogue of Microorganisms (GCM) 10K type strain sequencing project: providing services to taxonomists for standard genome sequencing and annotation.</title>
        <authorList>
            <consortium name="The Broad Institute Genomics Platform"/>
            <consortium name="The Broad Institute Genome Sequencing Center for Infectious Disease"/>
            <person name="Wu L."/>
            <person name="Ma J."/>
        </authorList>
    </citation>
    <scope>NUCLEOTIDE SEQUENCE [LARGE SCALE GENOMIC DNA]</scope>
    <source>
        <strain evidence="2">JCM 17805</strain>
    </source>
</reference>
<proteinExistence type="predicted"/>
<protein>
    <submittedName>
        <fullName evidence="1">Uncharacterized protein</fullName>
    </submittedName>
</protein>
<sequence>MTAVSEAVFIALAKWWESGALHRNGSQLRYFYPGLTSGLLSSGALTPDQLDDWVTDMGGDSFPVEETKPGFFVRYDRECFEVEVPEADLRRYRLVTEWLPQNLTEMLGSHRKPECWLQDKLWFLGNYRVGRKYWPVWLARRLRDTEVFDAVDYSLQHPRIKDGVIITLQPPRRQQCARLSGAFEVVALGDVVAGNPVSLDLSWLQDPVETAIQWDDAAGVLHVMGMPAWTVDGPKQRMVVHLLFEAWQSGRNNVSTEELQEAGVTSRTPGQLWRKGSGWESYIGYGDKRWWLIAP</sequence>
<keyword evidence="2" id="KW-1185">Reference proteome</keyword>
<dbReference type="RefSeq" id="WP_345192857.1">
    <property type="nucleotide sequence ID" value="NZ_BAABFL010000011.1"/>
</dbReference>